<keyword evidence="6" id="KW-1185">Reference proteome</keyword>
<sequence>MDSQLEQLEMTIRQRAQALADKHLQAAQQERDKILAESDKRLQQREEREIEIAKAAAEQEYRRRVQASEIKMQAHLDQLRWALVQSLVTDLHEQLKQLSQQDNAYINLLKQYLKNAAQLFDEIDLVVEVNADDYERFQWEQILKDSVPDKRCTLSASRDNFTGGLLVRNQADRIRVNNTFEGLLTRLENELYQIITAQLFASAMPTRNL</sequence>
<dbReference type="Pfam" id="PF01991">
    <property type="entry name" value="vATP-synt_E"/>
    <property type="match status" value="1"/>
</dbReference>
<dbReference type="InterPro" id="IPR002842">
    <property type="entry name" value="ATPase_V1_Esu"/>
</dbReference>
<name>A0A0A6S8Q2_9GAMM</name>
<comment type="caution">
    <text evidence="5">The sequence shown here is derived from an EMBL/GenBank/DDBJ whole genome shotgun (WGS) entry which is preliminary data.</text>
</comment>
<dbReference type="SUPFAM" id="SSF160527">
    <property type="entry name" value="V-type ATPase subunit E-like"/>
    <property type="match status" value="1"/>
</dbReference>
<evidence type="ECO:0000256" key="4">
    <source>
        <dbReference type="ARBA" id="ARBA00023065"/>
    </source>
</evidence>
<evidence type="ECO:0000313" key="5">
    <source>
        <dbReference type="EMBL" id="KHD05136.1"/>
    </source>
</evidence>
<keyword evidence="4" id="KW-0406">Ion transport</keyword>
<dbReference type="AlphaFoldDB" id="A0A0A6S8Q2"/>
<comment type="similarity">
    <text evidence="1">Belongs to the V-ATPase E subunit family.</text>
</comment>
<dbReference type="EMBL" id="JSZA02000030">
    <property type="protein sequence ID" value="KHD05136.1"/>
    <property type="molecule type" value="Genomic_DNA"/>
</dbReference>
<gene>
    <name evidence="5" type="ORF">PN36_09975</name>
</gene>
<evidence type="ECO:0000313" key="6">
    <source>
        <dbReference type="Proteomes" id="UP000030428"/>
    </source>
</evidence>
<keyword evidence="3" id="KW-0813">Transport</keyword>
<protein>
    <recommendedName>
        <fullName evidence="2">V-type ATP synthase subunit E</fullName>
    </recommendedName>
</protein>
<dbReference type="Gene3D" id="3.30.2320.30">
    <property type="entry name" value="ATP synthase, E subunit, C-terminal"/>
    <property type="match status" value="1"/>
</dbReference>
<dbReference type="Proteomes" id="UP000030428">
    <property type="component" value="Unassembled WGS sequence"/>
</dbReference>
<evidence type="ECO:0000256" key="1">
    <source>
        <dbReference type="ARBA" id="ARBA00005901"/>
    </source>
</evidence>
<evidence type="ECO:0000256" key="3">
    <source>
        <dbReference type="ARBA" id="ARBA00022448"/>
    </source>
</evidence>
<proteinExistence type="inferred from homology"/>
<organism evidence="5 6">
    <name type="scientific">Candidatus Thiomargarita nelsonii</name>
    <dbReference type="NCBI Taxonomy" id="1003181"/>
    <lineage>
        <taxon>Bacteria</taxon>
        <taxon>Pseudomonadati</taxon>
        <taxon>Pseudomonadota</taxon>
        <taxon>Gammaproteobacteria</taxon>
        <taxon>Thiotrichales</taxon>
        <taxon>Thiotrichaceae</taxon>
        <taxon>Thiomargarita</taxon>
    </lineage>
</organism>
<reference evidence="5 6" key="1">
    <citation type="journal article" date="2016" name="Front. Microbiol.">
        <title>Single-Cell (Meta-)Genomics of a Dimorphic Candidatus Thiomargarita nelsonii Reveals Genomic Plasticity.</title>
        <authorList>
            <person name="Flood B.E."/>
            <person name="Fliss P."/>
            <person name="Jones D.S."/>
            <person name="Dick G.J."/>
            <person name="Jain S."/>
            <person name="Kaster A.K."/>
            <person name="Winkel M."/>
            <person name="Mussmann M."/>
            <person name="Bailey J."/>
        </authorList>
    </citation>
    <scope>NUCLEOTIDE SEQUENCE [LARGE SCALE GENOMIC DNA]</scope>
    <source>
        <strain evidence="5">Hydrate Ridge</strain>
    </source>
</reference>
<dbReference type="InterPro" id="IPR038495">
    <property type="entry name" value="ATPase_E_C"/>
</dbReference>
<evidence type="ECO:0000256" key="2">
    <source>
        <dbReference type="ARBA" id="ARBA00020756"/>
    </source>
</evidence>
<dbReference type="GO" id="GO:0046961">
    <property type="term" value="F:proton-transporting ATPase activity, rotational mechanism"/>
    <property type="evidence" value="ECO:0007669"/>
    <property type="project" value="InterPro"/>
</dbReference>
<accession>A0A0A6S8Q2</accession>
<dbReference type="GO" id="GO:0033178">
    <property type="term" value="C:proton-transporting two-sector ATPase complex, catalytic domain"/>
    <property type="evidence" value="ECO:0007669"/>
    <property type="project" value="InterPro"/>
</dbReference>